<keyword evidence="1" id="KW-0853">WD repeat</keyword>
<dbReference type="PANTHER" id="PTHR15653:SF0">
    <property type="entry name" value="CONNECTOR OF KINASE TO AP-1, ISOFORM E"/>
    <property type="match status" value="1"/>
</dbReference>
<feature type="region of interest" description="Disordered" evidence="2">
    <location>
        <begin position="130"/>
        <end position="155"/>
    </location>
</feature>
<feature type="repeat" description="WD" evidence="1">
    <location>
        <begin position="218"/>
        <end position="240"/>
    </location>
</feature>
<dbReference type="PANTHER" id="PTHR15653">
    <property type="entry name" value="STRIATIN"/>
    <property type="match status" value="1"/>
</dbReference>
<sequence length="402" mass="44141">MRKKSRLIQQDNLKTRREKSIAKAKDGGEEASIINAGGGERKNDSRDTGMLLLGANTTQEKSFTTRESGPSGVSTVTKEAKKEIKTINKVIEFSRVEKSKSGMQQEAQKFGMPLAGVNRGNFLENKAASDDTEHIKQPGGTANGPRIRHRTQSTEIVSERGAGKITSKGGNEEAVRRFKGRVKAHLDAVNSLDVKVTNDMHKKIKAQTQKKPQASIQILSGSEDRLVKLWDFPTDGQQMVEKHTMPTSVYRGHVAGVTRAMFDESGGFGYSAGMDSMIYKHKLTNKSHRVNIFGYAEFLDHSDVVWDLALIPKESGNGSVEPLALDDTESGLHGSKHDDEHEYILVSGSADGTCKLWDINSSTGSGEAYAKLLNPKGTSFFNNEIIGVYLCLYPCLFLNVFI</sequence>
<feature type="region of interest" description="Disordered" evidence="2">
    <location>
        <begin position="1"/>
        <end position="48"/>
    </location>
</feature>
<dbReference type="EMBL" id="LSSK01000738">
    <property type="protein sequence ID" value="OMH82102.1"/>
    <property type="molecule type" value="Genomic_DNA"/>
</dbReference>
<accession>A0A1R1PMI4</accession>
<feature type="compositionally biased region" description="Basic and acidic residues" evidence="2">
    <location>
        <begin position="13"/>
        <end position="28"/>
    </location>
</feature>
<dbReference type="PROSITE" id="PS50082">
    <property type="entry name" value="WD_REPEATS_2"/>
    <property type="match status" value="2"/>
</dbReference>
<dbReference type="InterPro" id="IPR015943">
    <property type="entry name" value="WD40/YVTN_repeat-like_dom_sf"/>
</dbReference>
<feature type="repeat" description="WD" evidence="1">
    <location>
        <begin position="345"/>
        <end position="367"/>
    </location>
</feature>
<dbReference type="SMART" id="SM00320">
    <property type="entry name" value="WD40"/>
    <property type="match status" value="3"/>
</dbReference>
<organism evidence="3 4">
    <name type="scientific">Zancudomyces culisetae</name>
    <name type="common">Gut fungus</name>
    <name type="synonym">Smittium culisetae</name>
    <dbReference type="NCBI Taxonomy" id="1213189"/>
    <lineage>
        <taxon>Eukaryota</taxon>
        <taxon>Fungi</taxon>
        <taxon>Fungi incertae sedis</taxon>
        <taxon>Zoopagomycota</taxon>
        <taxon>Kickxellomycotina</taxon>
        <taxon>Harpellomycetes</taxon>
        <taxon>Harpellales</taxon>
        <taxon>Legeriomycetaceae</taxon>
        <taxon>Zancudomyces</taxon>
    </lineage>
</organism>
<evidence type="ECO:0000256" key="1">
    <source>
        <dbReference type="PROSITE-ProRule" id="PRU00221"/>
    </source>
</evidence>
<dbReference type="Proteomes" id="UP000188320">
    <property type="component" value="Unassembled WGS sequence"/>
</dbReference>
<comment type="caution">
    <text evidence="3">The sequence shown here is derived from an EMBL/GenBank/DDBJ whole genome shotgun (WGS) entry which is preliminary data.</text>
</comment>
<evidence type="ECO:0000313" key="4">
    <source>
        <dbReference type="Proteomes" id="UP000188320"/>
    </source>
</evidence>
<dbReference type="AlphaFoldDB" id="A0A1R1PMI4"/>
<name>A0A1R1PMI4_ZANCU</name>
<proteinExistence type="predicted"/>
<dbReference type="OrthoDB" id="45256at2759"/>
<gene>
    <name evidence="3" type="ORF">AX774_g4428</name>
</gene>
<protein>
    <submittedName>
        <fullName evidence="3">Striatin-like protein</fullName>
    </submittedName>
</protein>
<dbReference type="Pfam" id="PF00400">
    <property type="entry name" value="WD40"/>
    <property type="match status" value="2"/>
</dbReference>
<reference evidence="4" key="1">
    <citation type="submission" date="2017-01" db="EMBL/GenBank/DDBJ databases">
        <authorList>
            <person name="Wang Y."/>
            <person name="White M."/>
            <person name="Kvist S."/>
            <person name="Moncalvo J.-M."/>
        </authorList>
    </citation>
    <scope>NUCLEOTIDE SEQUENCE [LARGE SCALE GENOMIC DNA]</scope>
    <source>
        <strain evidence="4">COL-18-3</strain>
    </source>
</reference>
<evidence type="ECO:0000256" key="2">
    <source>
        <dbReference type="SAM" id="MobiDB-lite"/>
    </source>
</evidence>
<dbReference type="Gene3D" id="2.130.10.10">
    <property type="entry name" value="YVTN repeat-like/Quinoprotein amine dehydrogenase"/>
    <property type="match status" value="1"/>
</dbReference>
<dbReference type="InterPro" id="IPR051488">
    <property type="entry name" value="WD_repeat_striatin"/>
</dbReference>
<dbReference type="InterPro" id="IPR001680">
    <property type="entry name" value="WD40_rpt"/>
</dbReference>
<evidence type="ECO:0000313" key="3">
    <source>
        <dbReference type="EMBL" id="OMH82102.1"/>
    </source>
</evidence>
<dbReference type="SUPFAM" id="SSF50978">
    <property type="entry name" value="WD40 repeat-like"/>
    <property type="match status" value="1"/>
</dbReference>
<keyword evidence="4" id="KW-1185">Reference proteome</keyword>
<dbReference type="InterPro" id="IPR036322">
    <property type="entry name" value="WD40_repeat_dom_sf"/>
</dbReference>